<dbReference type="AlphaFoldDB" id="A0AAV0CS62"/>
<keyword evidence="5" id="KW-0067">ATP-binding</keyword>
<keyword evidence="4" id="KW-0347">Helicase</keyword>
<name>A0AAV0CS62_9ASTE</name>
<dbReference type="Gene3D" id="3.40.50.300">
    <property type="entry name" value="P-loop containing nucleotide triphosphate hydrolases"/>
    <property type="match status" value="1"/>
</dbReference>
<comment type="subcellular location">
    <subcellularLocation>
        <location evidence="1">Plastid</location>
    </subcellularLocation>
</comment>
<dbReference type="GO" id="GO:0009536">
    <property type="term" value="C:plastid"/>
    <property type="evidence" value="ECO:0007669"/>
    <property type="project" value="UniProtKB-SubCell"/>
</dbReference>
<feature type="transmembrane region" description="Helical" evidence="6">
    <location>
        <begin position="136"/>
        <end position="154"/>
    </location>
</feature>
<dbReference type="PANTHER" id="PTHR23274">
    <property type="entry name" value="DNA HELICASE-RELATED"/>
    <property type="match status" value="1"/>
</dbReference>
<keyword evidence="6" id="KW-0472">Membrane</keyword>
<dbReference type="InterPro" id="IPR027417">
    <property type="entry name" value="P-loop_NTPase"/>
</dbReference>
<dbReference type="InterPro" id="IPR003840">
    <property type="entry name" value="DNA_helicase_dom"/>
</dbReference>
<keyword evidence="2" id="KW-0547">Nucleotide-binding</keyword>
<evidence type="ECO:0000259" key="8">
    <source>
        <dbReference type="Pfam" id="PF21530"/>
    </source>
</evidence>
<evidence type="ECO:0008006" key="11">
    <source>
        <dbReference type="Google" id="ProtNLM"/>
    </source>
</evidence>
<dbReference type="Pfam" id="PF02689">
    <property type="entry name" value="Herpes_Helicase"/>
    <property type="match status" value="1"/>
</dbReference>
<reference evidence="9" key="1">
    <citation type="submission" date="2022-07" db="EMBL/GenBank/DDBJ databases">
        <authorList>
            <person name="Macas J."/>
            <person name="Novak P."/>
            <person name="Neumann P."/>
        </authorList>
    </citation>
    <scope>NUCLEOTIDE SEQUENCE</scope>
</reference>
<keyword evidence="6" id="KW-1133">Transmembrane helix</keyword>
<dbReference type="Proteomes" id="UP001152523">
    <property type="component" value="Unassembled WGS sequence"/>
</dbReference>
<evidence type="ECO:0000313" key="9">
    <source>
        <dbReference type="EMBL" id="CAH9081769.1"/>
    </source>
</evidence>
<dbReference type="PANTHER" id="PTHR23274:SF48">
    <property type="entry name" value="ATP-DEPENDENT DNA HELICASE"/>
    <property type="match status" value="1"/>
</dbReference>
<evidence type="ECO:0000256" key="6">
    <source>
        <dbReference type="SAM" id="Phobius"/>
    </source>
</evidence>
<evidence type="ECO:0000256" key="5">
    <source>
        <dbReference type="ARBA" id="ARBA00022840"/>
    </source>
</evidence>
<comment type="caution">
    <text evidence="9">The sequence shown here is derived from an EMBL/GenBank/DDBJ whole genome shotgun (WGS) entry which is preliminary data.</text>
</comment>
<accession>A0AAV0CS62</accession>
<dbReference type="Pfam" id="PF21530">
    <property type="entry name" value="Pif1_2B_dom"/>
    <property type="match status" value="1"/>
</dbReference>
<sequence length="155" mass="17921">MLMGNIDHSSGLCNGTRLIVTKLGTHILEAQMMSVINAGKKFLIPKLSLTPSDLKLAFTFQRRQFPLILNYAMTINKSQGQSLERVGVFLRRPIFTHGQLYVAISRVTSPSGLKFVIYDDDGNRPRRLYMWFTRKYIIICNFIYIYLLLLQQHIH</sequence>
<gene>
    <name evidence="9" type="ORF">CEPIT_LOCUS7879</name>
</gene>
<organism evidence="9 10">
    <name type="scientific">Cuscuta epithymum</name>
    <dbReference type="NCBI Taxonomy" id="186058"/>
    <lineage>
        <taxon>Eukaryota</taxon>
        <taxon>Viridiplantae</taxon>
        <taxon>Streptophyta</taxon>
        <taxon>Embryophyta</taxon>
        <taxon>Tracheophyta</taxon>
        <taxon>Spermatophyta</taxon>
        <taxon>Magnoliopsida</taxon>
        <taxon>eudicotyledons</taxon>
        <taxon>Gunneridae</taxon>
        <taxon>Pentapetalae</taxon>
        <taxon>asterids</taxon>
        <taxon>lamiids</taxon>
        <taxon>Solanales</taxon>
        <taxon>Convolvulaceae</taxon>
        <taxon>Cuscuteae</taxon>
        <taxon>Cuscuta</taxon>
        <taxon>Cuscuta subgen. Cuscuta</taxon>
    </lineage>
</organism>
<proteinExistence type="predicted"/>
<dbReference type="GO" id="GO:0016787">
    <property type="term" value="F:hydrolase activity"/>
    <property type="evidence" value="ECO:0007669"/>
    <property type="project" value="UniProtKB-KW"/>
</dbReference>
<dbReference type="GO" id="GO:0005524">
    <property type="term" value="F:ATP binding"/>
    <property type="evidence" value="ECO:0007669"/>
    <property type="project" value="UniProtKB-KW"/>
</dbReference>
<dbReference type="GO" id="GO:0006260">
    <property type="term" value="P:DNA replication"/>
    <property type="evidence" value="ECO:0007669"/>
    <property type="project" value="TreeGrafter"/>
</dbReference>
<protein>
    <recommendedName>
        <fullName evidence="11">ATP-dependent DNA helicase</fullName>
    </recommendedName>
</protein>
<keyword evidence="10" id="KW-1185">Reference proteome</keyword>
<dbReference type="GO" id="GO:0004386">
    <property type="term" value="F:helicase activity"/>
    <property type="evidence" value="ECO:0007669"/>
    <property type="project" value="UniProtKB-KW"/>
</dbReference>
<dbReference type="CDD" id="cd18809">
    <property type="entry name" value="SF1_C_RecD"/>
    <property type="match status" value="1"/>
</dbReference>
<evidence type="ECO:0000259" key="7">
    <source>
        <dbReference type="Pfam" id="PF02689"/>
    </source>
</evidence>
<evidence type="ECO:0000256" key="1">
    <source>
        <dbReference type="ARBA" id="ARBA00004474"/>
    </source>
</evidence>
<dbReference type="EMBL" id="CAMAPF010000036">
    <property type="protein sequence ID" value="CAH9081769.1"/>
    <property type="molecule type" value="Genomic_DNA"/>
</dbReference>
<evidence type="ECO:0000256" key="2">
    <source>
        <dbReference type="ARBA" id="ARBA00022741"/>
    </source>
</evidence>
<feature type="domain" description="DNA replication helicase" evidence="7">
    <location>
        <begin position="68"/>
        <end position="114"/>
    </location>
</feature>
<dbReference type="GO" id="GO:0005657">
    <property type="term" value="C:replication fork"/>
    <property type="evidence" value="ECO:0007669"/>
    <property type="project" value="TreeGrafter"/>
</dbReference>
<feature type="domain" description="DNA helicase Pif1-like 2B" evidence="8">
    <location>
        <begin position="1"/>
        <end position="23"/>
    </location>
</feature>
<keyword evidence="6" id="KW-0812">Transmembrane</keyword>
<dbReference type="InterPro" id="IPR049163">
    <property type="entry name" value="Pif1-like_2B_dom"/>
</dbReference>
<evidence type="ECO:0000313" key="10">
    <source>
        <dbReference type="Proteomes" id="UP001152523"/>
    </source>
</evidence>
<keyword evidence="3" id="KW-0378">Hydrolase</keyword>
<evidence type="ECO:0000256" key="4">
    <source>
        <dbReference type="ARBA" id="ARBA00022806"/>
    </source>
</evidence>
<evidence type="ECO:0000256" key="3">
    <source>
        <dbReference type="ARBA" id="ARBA00022801"/>
    </source>
</evidence>
<dbReference type="SUPFAM" id="SSF52540">
    <property type="entry name" value="P-loop containing nucleoside triphosphate hydrolases"/>
    <property type="match status" value="1"/>
</dbReference>